<reference evidence="3" key="1">
    <citation type="journal article" date="2020" name="Plant J.">
        <title>Transposons played a major role in the diversification between the closely related almond and peach genomes: results from the almond genome sequence.</title>
        <authorList>
            <person name="Alioto T."/>
            <person name="Alexiou K.G."/>
            <person name="Bardil A."/>
            <person name="Barteri F."/>
            <person name="Castanera R."/>
            <person name="Cruz F."/>
            <person name="Dhingra A."/>
            <person name="Duval H."/>
            <person name="Fernandez I Marti A."/>
            <person name="Frias L."/>
            <person name="Galan B."/>
            <person name="Garcia J.L."/>
            <person name="Howad W."/>
            <person name="Gomez-Garrido J."/>
            <person name="Gut M."/>
            <person name="Julca I."/>
            <person name="Morata J."/>
            <person name="Puigdomenech P."/>
            <person name="Ribeca P."/>
            <person name="Rubio Cabetas M.J."/>
            <person name="Vlasova A."/>
            <person name="Wirthensohn M."/>
            <person name="Garcia-Mas J."/>
            <person name="Gabaldon T."/>
            <person name="Casacuberta J.M."/>
            <person name="Arus P."/>
        </authorList>
    </citation>
    <scope>NUCLEOTIDE SEQUENCE [LARGE SCALE GENOMIC DNA]</scope>
    <source>
        <strain evidence="3">cv. Texas</strain>
    </source>
</reference>
<accession>A0A5E4FYR8</accession>
<feature type="region of interest" description="Disordered" evidence="1">
    <location>
        <begin position="118"/>
        <end position="176"/>
    </location>
</feature>
<dbReference type="EMBL" id="CABIKO010000258">
    <property type="protein sequence ID" value="VVA32701.1"/>
    <property type="molecule type" value="Genomic_DNA"/>
</dbReference>
<dbReference type="InParanoid" id="A0A5E4FYR8"/>
<proteinExistence type="predicted"/>
<protein>
    <submittedName>
        <fullName evidence="2">PREDICTED: LOC110762039 isoform</fullName>
    </submittedName>
</protein>
<name>A0A5E4FYR8_PRUDU</name>
<dbReference type="Gramene" id="VVA32701">
    <property type="protein sequence ID" value="VVA32701"/>
    <property type="gene ID" value="Prudul26B021671"/>
</dbReference>
<feature type="compositionally biased region" description="Basic and acidic residues" evidence="1">
    <location>
        <begin position="123"/>
        <end position="140"/>
    </location>
</feature>
<gene>
    <name evidence="2" type="ORF">ALMOND_2B021671</name>
</gene>
<evidence type="ECO:0000313" key="3">
    <source>
        <dbReference type="Proteomes" id="UP000327085"/>
    </source>
</evidence>
<evidence type="ECO:0000256" key="1">
    <source>
        <dbReference type="SAM" id="MobiDB-lite"/>
    </source>
</evidence>
<sequence>MWASTLISRDLPYGLMVNKGNNYHYGGELYYPIVAGYQLGFIQSIPIPPMDSVNLLSSWQVEFKDAKEVTTLTNFNQDLVKSFNIPIRDPRFGDSNIFIHRHCPFSLVFQQEKEKKKVQAKADTTEKENPPTDIFLRESSAKSADANSGRGEKNPNSPIQGSLRPAEHPSSSHLIVAVQPPFTPTCKQSPFDLWVLKPTPKWSSSVEIPSHPS</sequence>
<dbReference type="AlphaFoldDB" id="A0A5E4FYR8"/>
<evidence type="ECO:0000313" key="2">
    <source>
        <dbReference type="EMBL" id="VVA32701.1"/>
    </source>
</evidence>
<organism evidence="2 3">
    <name type="scientific">Prunus dulcis</name>
    <name type="common">Almond</name>
    <name type="synonym">Amygdalus dulcis</name>
    <dbReference type="NCBI Taxonomy" id="3755"/>
    <lineage>
        <taxon>Eukaryota</taxon>
        <taxon>Viridiplantae</taxon>
        <taxon>Streptophyta</taxon>
        <taxon>Embryophyta</taxon>
        <taxon>Tracheophyta</taxon>
        <taxon>Spermatophyta</taxon>
        <taxon>Magnoliopsida</taxon>
        <taxon>eudicotyledons</taxon>
        <taxon>Gunneridae</taxon>
        <taxon>Pentapetalae</taxon>
        <taxon>rosids</taxon>
        <taxon>fabids</taxon>
        <taxon>Rosales</taxon>
        <taxon>Rosaceae</taxon>
        <taxon>Amygdaloideae</taxon>
        <taxon>Amygdaleae</taxon>
        <taxon>Prunus</taxon>
    </lineage>
</organism>
<dbReference type="Proteomes" id="UP000327085">
    <property type="component" value="Chromosome 8"/>
</dbReference>